<reference evidence="1 2" key="1">
    <citation type="submission" date="2022-09" db="EMBL/GenBank/DDBJ databases">
        <authorList>
            <person name="Palmer J.M."/>
        </authorList>
    </citation>
    <scope>NUCLEOTIDE SEQUENCE [LARGE SCALE GENOMIC DNA]</scope>
    <source>
        <strain evidence="1 2">DSM 7382</strain>
    </source>
</reference>
<sequence length="121" mass="13330">MGGKQTCGIPDAWASAAAAYRCHASLPNWLIYFLFGDSGRRVEKKSMCQKPVNDCELGQRVGVEGLDLGTLWEDYGIVGDIMPFTNDFPRADIHKMISEARANAILDQVDRRIVALPSFPG</sequence>
<dbReference type="AlphaFoldDB" id="A0AAW0FIL9"/>
<keyword evidence="2" id="KW-1185">Reference proteome</keyword>
<protein>
    <submittedName>
        <fullName evidence="1">Uncharacterized protein</fullName>
    </submittedName>
</protein>
<dbReference type="Pfam" id="PF18759">
    <property type="entry name" value="Plavaka"/>
    <property type="match status" value="1"/>
</dbReference>
<dbReference type="InterPro" id="IPR041078">
    <property type="entry name" value="Plavaka"/>
</dbReference>
<evidence type="ECO:0000313" key="1">
    <source>
        <dbReference type="EMBL" id="KAK7676465.1"/>
    </source>
</evidence>
<dbReference type="Proteomes" id="UP001385951">
    <property type="component" value="Unassembled WGS sequence"/>
</dbReference>
<evidence type="ECO:0000313" key="2">
    <source>
        <dbReference type="Proteomes" id="UP001385951"/>
    </source>
</evidence>
<comment type="caution">
    <text evidence="1">The sequence shown here is derived from an EMBL/GenBank/DDBJ whole genome shotgun (WGS) entry which is preliminary data.</text>
</comment>
<organism evidence="1 2">
    <name type="scientific">Cerrena zonata</name>
    <dbReference type="NCBI Taxonomy" id="2478898"/>
    <lineage>
        <taxon>Eukaryota</taxon>
        <taxon>Fungi</taxon>
        <taxon>Dikarya</taxon>
        <taxon>Basidiomycota</taxon>
        <taxon>Agaricomycotina</taxon>
        <taxon>Agaricomycetes</taxon>
        <taxon>Polyporales</taxon>
        <taxon>Cerrenaceae</taxon>
        <taxon>Cerrena</taxon>
    </lineage>
</organism>
<name>A0AAW0FIL9_9APHY</name>
<proteinExistence type="predicted"/>
<accession>A0AAW0FIL9</accession>
<dbReference type="EMBL" id="JASBNA010000116">
    <property type="protein sequence ID" value="KAK7676465.1"/>
    <property type="molecule type" value="Genomic_DNA"/>
</dbReference>
<gene>
    <name evidence="1" type="ORF">QCA50_020600</name>
</gene>